<evidence type="ECO:0000313" key="3">
    <source>
        <dbReference type="Proteomes" id="UP000654947"/>
    </source>
</evidence>
<dbReference type="RefSeq" id="WP_230480146.1">
    <property type="nucleotide sequence ID" value="NZ_BMXL01000018.1"/>
</dbReference>
<dbReference type="Gene3D" id="2.70.70.10">
    <property type="entry name" value="Glucose Permease (Domain IIA)"/>
    <property type="match status" value="1"/>
</dbReference>
<evidence type="ECO:0000313" key="2">
    <source>
        <dbReference type="EMBL" id="GHD30175.1"/>
    </source>
</evidence>
<name>A0A918XGX2_9ACTN</name>
<organism evidence="2 3">
    <name type="scientific">Nocardiopsis kunsanensis</name>
    <dbReference type="NCBI Taxonomy" id="141693"/>
    <lineage>
        <taxon>Bacteria</taxon>
        <taxon>Bacillati</taxon>
        <taxon>Actinomycetota</taxon>
        <taxon>Actinomycetes</taxon>
        <taxon>Streptosporangiales</taxon>
        <taxon>Nocardiopsidaceae</taxon>
        <taxon>Nocardiopsis</taxon>
    </lineage>
</organism>
<proteinExistence type="predicted"/>
<keyword evidence="1" id="KW-0732">Signal</keyword>
<protein>
    <submittedName>
        <fullName evidence="2">Uncharacterized protein</fullName>
    </submittedName>
</protein>
<feature type="signal peptide" evidence="1">
    <location>
        <begin position="1"/>
        <end position="42"/>
    </location>
</feature>
<sequence>MKPAHIPRRGRNGPFIPHRARSTALTLTAATALLASTGIAQASPVPASVDLAEAPNVEITADQEVASELPVEVSGVPAEDALADAVVEDTLAEYGSGLSALDEEDREVRVDIRETDGEAAFGVAIVTAAMGSEDSPHAWLFTAENKGGWTVGLEGTPEFSETIAGSEMMETEERETIAASTDPDRVSSSEVVGVGLPFEVGTSMIMTTGPHGWGGYDRPYSSVDFAGGNGTAHASRGGYAISLCSGWTRVLHTNGFATDYYHLEDYQWLEGNVPTGRYLGTQGNSLCAGGHTTGAHIHYTLRGYDDRNTHWPVALHGRTLGGWTFAEGAEAYGGYAYRGNTTVYPQQSMYNYGF</sequence>
<dbReference type="AlphaFoldDB" id="A0A918XGX2"/>
<comment type="caution">
    <text evidence="2">The sequence shown here is derived from an EMBL/GenBank/DDBJ whole genome shotgun (WGS) entry which is preliminary data.</text>
</comment>
<dbReference type="SUPFAM" id="SSF51261">
    <property type="entry name" value="Duplicated hybrid motif"/>
    <property type="match status" value="1"/>
</dbReference>
<evidence type="ECO:0000256" key="1">
    <source>
        <dbReference type="SAM" id="SignalP"/>
    </source>
</evidence>
<dbReference type="EMBL" id="BMXL01000018">
    <property type="protein sequence ID" value="GHD30175.1"/>
    <property type="molecule type" value="Genomic_DNA"/>
</dbReference>
<accession>A0A918XGX2</accession>
<gene>
    <name evidence="2" type="ORF">GCM10007147_31700</name>
</gene>
<reference evidence="2 3" key="1">
    <citation type="journal article" date="2014" name="Int. J. Syst. Evol. Microbiol.">
        <title>Complete genome sequence of Corynebacterium casei LMG S-19264T (=DSM 44701T), isolated from a smear-ripened cheese.</title>
        <authorList>
            <consortium name="US DOE Joint Genome Institute (JGI-PGF)"/>
            <person name="Walter F."/>
            <person name="Albersmeier A."/>
            <person name="Kalinowski J."/>
            <person name="Ruckert C."/>
        </authorList>
    </citation>
    <scope>NUCLEOTIDE SEQUENCE [LARGE SCALE GENOMIC DNA]</scope>
    <source>
        <strain evidence="2 3">KCTC 19473</strain>
    </source>
</reference>
<keyword evidence="3" id="KW-1185">Reference proteome</keyword>
<feature type="chain" id="PRO_5037600281" evidence="1">
    <location>
        <begin position="43"/>
        <end position="354"/>
    </location>
</feature>
<dbReference type="InterPro" id="IPR011055">
    <property type="entry name" value="Dup_hybrid_motif"/>
</dbReference>
<dbReference type="Proteomes" id="UP000654947">
    <property type="component" value="Unassembled WGS sequence"/>
</dbReference>